<comment type="caution">
    <text evidence="1">The sequence shown here is derived from an EMBL/GenBank/DDBJ whole genome shotgun (WGS) entry which is preliminary data.</text>
</comment>
<gene>
    <name evidence="1" type="ORF">TIFTF001_005301</name>
</gene>
<dbReference type="EMBL" id="BTGU01000005">
    <property type="protein sequence ID" value="GMN35459.1"/>
    <property type="molecule type" value="Genomic_DNA"/>
</dbReference>
<organism evidence="1 2">
    <name type="scientific">Ficus carica</name>
    <name type="common">Common fig</name>
    <dbReference type="NCBI Taxonomy" id="3494"/>
    <lineage>
        <taxon>Eukaryota</taxon>
        <taxon>Viridiplantae</taxon>
        <taxon>Streptophyta</taxon>
        <taxon>Embryophyta</taxon>
        <taxon>Tracheophyta</taxon>
        <taxon>Spermatophyta</taxon>
        <taxon>Magnoliopsida</taxon>
        <taxon>eudicotyledons</taxon>
        <taxon>Gunneridae</taxon>
        <taxon>Pentapetalae</taxon>
        <taxon>rosids</taxon>
        <taxon>fabids</taxon>
        <taxon>Rosales</taxon>
        <taxon>Moraceae</taxon>
        <taxon>Ficeae</taxon>
        <taxon>Ficus</taxon>
    </lineage>
</organism>
<sequence>MLMSGLIMMMNTVLINDYYVSDGNDADDTAVFDEHTMMASKE</sequence>
<proteinExistence type="predicted"/>
<name>A0AA87ZEI9_FICCA</name>
<dbReference type="AlphaFoldDB" id="A0AA87ZEI9"/>
<evidence type="ECO:0000313" key="2">
    <source>
        <dbReference type="Proteomes" id="UP001187192"/>
    </source>
</evidence>
<accession>A0AA87ZEI9</accession>
<keyword evidence="2" id="KW-1185">Reference proteome</keyword>
<protein>
    <submittedName>
        <fullName evidence="1">Uncharacterized protein</fullName>
    </submittedName>
</protein>
<reference evidence="1" key="1">
    <citation type="submission" date="2023-07" db="EMBL/GenBank/DDBJ databases">
        <title>draft genome sequence of fig (Ficus carica).</title>
        <authorList>
            <person name="Takahashi T."/>
            <person name="Nishimura K."/>
        </authorList>
    </citation>
    <scope>NUCLEOTIDE SEQUENCE</scope>
</reference>
<evidence type="ECO:0000313" key="1">
    <source>
        <dbReference type="EMBL" id="GMN35459.1"/>
    </source>
</evidence>
<dbReference type="Proteomes" id="UP001187192">
    <property type="component" value="Unassembled WGS sequence"/>
</dbReference>